<dbReference type="GO" id="GO:0015421">
    <property type="term" value="F:ABC-type oligopeptide transporter activity"/>
    <property type="evidence" value="ECO:0007669"/>
    <property type="project" value="TreeGrafter"/>
</dbReference>
<dbReference type="Pfam" id="PF00005">
    <property type="entry name" value="ABC_tran"/>
    <property type="match status" value="1"/>
</dbReference>
<feature type="transmembrane region" description="Helical" evidence="8">
    <location>
        <begin position="139"/>
        <end position="156"/>
    </location>
</feature>
<proteinExistence type="predicted"/>
<evidence type="ECO:0000256" key="6">
    <source>
        <dbReference type="ARBA" id="ARBA00022989"/>
    </source>
</evidence>
<dbReference type="InterPro" id="IPR003439">
    <property type="entry name" value="ABC_transporter-like_ATP-bd"/>
</dbReference>
<dbReference type="Gene3D" id="3.40.50.300">
    <property type="entry name" value="P-loop containing nucleotide triphosphate hydrolases"/>
    <property type="match status" value="1"/>
</dbReference>
<keyword evidence="2" id="KW-0813">Transport</keyword>
<dbReference type="SUPFAM" id="SSF90123">
    <property type="entry name" value="ABC transporter transmembrane region"/>
    <property type="match status" value="1"/>
</dbReference>
<feature type="transmembrane region" description="Helical" evidence="8">
    <location>
        <begin position="162"/>
        <end position="179"/>
    </location>
</feature>
<dbReference type="GO" id="GO:0090374">
    <property type="term" value="P:oligopeptide export from mitochondrion"/>
    <property type="evidence" value="ECO:0007669"/>
    <property type="project" value="TreeGrafter"/>
</dbReference>
<keyword evidence="12" id="KW-1185">Reference proteome</keyword>
<feature type="transmembrane region" description="Helical" evidence="8">
    <location>
        <begin position="57"/>
        <end position="74"/>
    </location>
</feature>
<evidence type="ECO:0000259" key="10">
    <source>
        <dbReference type="PROSITE" id="PS50929"/>
    </source>
</evidence>
<keyword evidence="5 11" id="KW-0067">ATP-binding</keyword>
<sequence length="579" mass="65913">MINDIRNIKTLAGNKYKNLKKPIFFLTIDAIFYMMNYAMFYFTIIDLMNNNFTMKKLIIYTFIMIFAIICRFILNRIGYIGIQSEGAKIIQDLRIRMGDHLRNLNLGYFNSHNIGNIINIMTNDLQDFEQVITHSTSEIIKLSILTIYLLLIIFAISPLLAILQLIISLTGLIFVILGTKKGAKIALKKKHTMDNVVSRMVEYIAGMELFKAYNLTGEKFKRLKDSFNDLKKESINTEIALAPYVMIFQLITDISFALLLLVSTQLFMASSINKVEFFSYIIIGLSLSNVLKAFSTQYTFIQYLKLATDKLINVHNEKEISYELEKVTLPNYDIKFQNVNFSYEKDTPVLKNITFEAKQGTKTALVGSSGSGKTTVTSLIARFWDCQSGEITIGGINIQKIYPEELLTNISMIFQDVYLVNDTFENNIRLGKPKAAREEVINAAKNANCHDFIMESENGYDTIIGEGGSTLSGGEKQRISIARALLKDTPIILVDEATASLDADNEYEIRKSLNILTKNKTVITIAHKLNTIKDYDKIIVMSNGIIEEIGNHEQLMENKGRYYKMYTEMEKAQSEFELI</sequence>
<reference evidence="12" key="1">
    <citation type="submission" date="2016-01" db="EMBL/GenBank/DDBJ databases">
        <authorList>
            <person name="Mitreva M."/>
            <person name="Pepin K.H."/>
            <person name="Mihindukulasuriya K.A."/>
            <person name="Fulton R."/>
            <person name="Fronick C."/>
            <person name="O'Laughlin M."/>
            <person name="Miner T."/>
            <person name="Herter B."/>
            <person name="Rosa B.A."/>
            <person name="Cordes M."/>
            <person name="Tomlinson C."/>
            <person name="Wollam A."/>
            <person name="Palsikar V.B."/>
            <person name="Mardis E.R."/>
            <person name="Wilson R.K."/>
        </authorList>
    </citation>
    <scope>NUCLEOTIDE SEQUENCE [LARGE SCALE GENOMIC DNA]</scope>
    <source>
        <strain evidence="12">KA00185</strain>
    </source>
</reference>
<evidence type="ECO:0000259" key="9">
    <source>
        <dbReference type="PROSITE" id="PS50893"/>
    </source>
</evidence>
<dbReference type="STRING" id="157687.HMPREF3180_00049"/>
<organism evidence="11 12">
    <name type="scientific">Leptotrichia wadei</name>
    <dbReference type="NCBI Taxonomy" id="157687"/>
    <lineage>
        <taxon>Bacteria</taxon>
        <taxon>Fusobacteriati</taxon>
        <taxon>Fusobacteriota</taxon>
        <taxon>Fusobacteriia</taxon>
        <taxon>Fusobacteriales</taxon>
        <taxon>Leptotrichiaceae</taxon>
        <taxon>Leptotrichia</taxon>
    </lineage>
</organism>
<feature type="transmembrane region" description="Helical" evidence="8">
    <location>
        <begin position="241"/>
        <end position="262"/>
    </location>
</feature>
<evidence type="ECO:0000256" key="5">
    <source>
        <dbReference type="ARBA" id="ARBA00022840"/>
    </source>
</evidence>
<dbReference type="AlphaFoldDB" id="A0A134ARD9"/>
<dbReference type="FunFam" id="3.40.50.300:FF:000287">
    <property type="entry name" value="Multidrug ABC transporter ATP-binding protein"/>
    <property type="match status" value="1"/>
</dbReference>
<evidence type="ECO:0000256" key="3">
    <source>
        <dbReference type="ARBA" id="ARBA00022692"/>
    </source>
</evidence>
<evidence type="ECO:0000313" key="12">
    <source>
        <dbReference type="Proteomes" id="UP000070483"/>
    </source>
</evidence>
<dbReference type="PROSITE" id="PS50893">
    <property type="entry name" value="ABC_TRANSPORTER_2"/>
    <property type="match status" value="1"/>
</dbReference>
<name>A0A134ARD9_9FUSO</name>
<dbReference type="InterPro" id="IPR039421">
    <property type="entry name" value="Type_1_exporter"/>
</dbReference>
<keyword evidence="7 8" id="KW-0472">Membrane</keyword>
<dbReference type="GO" id="GO:0005886">
    <property type="term" value="C:plasma membrane"/>
    <property type="evidence" value="ECO:0007669"/>
    <property type="project" value="UniProtKB-SubCell"/>
</dbReference>
<evidence type="ECO:0000256" key="4">
    <source>
        <dbReference type="ARBA" id="ARBA00022741"/>
    </source>
</evidence>
<feature type="domain" description="ABC transmembrane type-1" evidence="10">
    <location>
        <begin position="44"/>
        <end position="302"/>
    </location>
</feature>
<dbReference type="EMBL" id="LSDD01000004">
    <property type="protein sequence ID" value="KXB70255.1"/>
    <property type="molecule type" value="Genomic_DNA"/>
</dbReference>
<accession>A0A134ARD9</accession>
<dbReference type="Gene3D" id="1.20.1560.10">
    <property type="entry name" value="ABC transporter type 1, transmembrane domain"/>
    <property type="match status" value="1"/>
</dbReference>
<dbReference type="InterPro" id="IPR027417">
    <property type="entry name" value="P-loop_NTPase"/>
</dbReference>
<keyword evidence="3 8" id="KW-0812">Transmembrane</keyword>
<dbReference type="InterPro" id="IPR003593">
    <property type="entry name" value="AAA+_ATPase"/>
</dbReference>
<evidence type="ECO:0000313" key="11">
    <source>
        <dbReference type="EMBL" id="KXB70255.1"/>
    </source>
</evidence>
<protein>
    <submittedName>
        <fullName evidence="11">ABC transporter, ATP-binding protein</fullName>
    </submittedName>
</protein>
<dbReference type="Proteomes" id="UP000070483">
    <property type="component" value="Unassembled WGS sequence"/>
</dbReference>
<feature type="transmembrane region" description="Helical" evidence="8">
    <location>
        <begin position="23"/>
        <end position="45"/>
    </location>
</feature>
<comment type="subcellular location">
    <subcellularLocation>
        <location evidence="1">Cell membrane</location>
        <topology evidence="1">Multi-pass membrane protein</topology>
    </subcellularLocation>
</comment>
<dbReference type="InterPro" id="IPR017871">
    <property type="entry name" value="ABC_transporter-like_CS"/>
</dbReference>
<dbReference type="GO" id="GO:0016887">
    <property type="term" value="F:ATP hydrolysis activity"/>
    <property type="evidence" value="ECO:0007669"/>
    <property type="project" value="InterPro"/>
</dbReference>
<dbReference type="PROSITE" id="PS50929">
    <property type="entry name" value="ABC_TM1F"/>
    <property type="match status" value="1"/>
</dbReference>
<dbReference type="InterPro" id="IPR011527">
    <property type="entry name" value="ABC1_TM_dom"/>
</dbReference>
<feature type="domain" description="ABC transporter" evidence="9">
    <location>
        <begin position="334"/>
        <end position="568"/>
    </location>
</feature>
<dbReference type="Pfam" id="PF00664">
    <property type="entry name" value="ABC_membrane"/>
    <property type="match status" value="1"/>
</dbReference>
<evidence type="ECO:0000256" key="2">
    <source>
        <dbReference type="ARBA" id="ARBA00022448"/>
    </source>
</evidence>
<dbReference type="PATRIC" id="fig|157687.3.peg.51"/>
<dbReference type="RefSeq" id="WP_060917158.1">
    <property type="nucleotide sequence ID" value="NZ_KQ959999.1"/>
</dbReference>
<dbReference type="SUPFAM" id="SSF52540">
    <property type="entry name" value="P-loop containing nucleoside triphosphate hydrolases"/>
    <property type="match status" value="1"/>
</dbReference>
<keyword evidence="4" id="KW-0547">Nucleotide-binding</keyword>
<keyword evidence="6 8" id="KW-1133">Transmembrane helix</keyword>
<evidence type="ECO:0000256" key="8">
    <source>
        <dbReference type="SAM" id="Phobius"/>
    </source>
</evidence>
<dbReference type="GO" id="GO:0005524">
    <property type="term" value="F:ATP binding"/>
    <property type="evidence" value="ECO:0007669"/>
    <property type="project" value="UniProtKB-KW"/>
</dbReference>
<evidence type="ECO:0000256" key="7">
    <source>
        <dbReference type="ARBA" id="ARBA00023136"/>
    </source>
</evidence>
<dbReference type="OrthoDB" id="9762778at2"/>
<gene>
    <name evidence="11" type="ORF">HMPREF3180_00049</name>
</gene>
<dbReference type="PANTHER" id="PTHR43394">
    <property type="entry name" value="ATP-DEPENDENT PERMEASE MDL1, MITOCHONDRIAL"/>
    <property type="match status" value="1"/>
</dbReference>
<dbReference type="InterPro" id="IPR036640">
    <property type="entry name" value="ABC1_TM_sf"/>
</dbReference>
<dbReference type="SMART" id="SM00382">
    <property type="entry name" value="AAA"/>
    <property type="match status" value="1"/>
</dbReference>
<comment type="caution">
    <text evidence="11">The sequence shown here is derived from an EMBL/GenBank/DDBJ whole genome shotgun (WGS) entry which is preliminary data.</text>
</comment>
<dbReference type="PANTHER" id="PTHR43394:SF1">
    <property type="entry name" value="ATP-BINDING CASSETTE SUB-FAMILY B MEMBER 10, MITOCHONDRIAL"/>
    <property type="match status" value="1"/>
</dbReference>
<evidence type="ECO:0000256" key="1">
    <source>
        <dbReference type="ARBA" id="ARBA00004651"/>
    </source>
</evidence>
<dbReference type="PROSITE" id="PS00211">
    <property type="entry name" value="ABC_TRANSPORTER_1"/>
    <property type="match status" value="1"/>
</dbReference>